<sequence length="131" mass="14901">MTGYSGKDIDGLHESIDQQIANFIGFIEEKYLSTKTDSRPVDFARKIQFLTLDLISTFALGRTFGFMDEDDDLFDYIKTTEEFLPLMQMIALLPWLLGFLQSPLFKVIRPTHTDTLGLGRIMGIAKEVVSE</sequence>
<dbReference type="SUPFAM" id="SSF48264">
    <property type="entry name" value="Cytochrome P450"/>
    <property type="match status" value="1"/>
</dbReference>
<evidence type="ECO:0008006" key="3">
    <source>
        <dbReference type="Google" id="ProtNLM"/>
    </source>
</evidence>
<evidence type="ECO:0000313" key="1">
    <source>
        <dbReference type="EMBL" id="KAJ9612575.1"/>
    </source>
</evidence>
<name>A0AA39CLF1_9EURO</name>
<dbReference type="Gene3D" id="1.10.630.10">
    <property type="entry name" value="Cytochrome P450"/>
    <property type="match status" value="1"/>
</dbReference>
<dbReference type="GO" id="GO:0020037">
    <property type="term" value="F:heme binding"/>
    <property type="evidence" value="ECO:0007669"/>
    <property type="project" value="InterPro"/>
</dbReference>
<protein>
    <recommendedName>
        <fullName evidence="3">Cytochrome P450</fullName>
    </recommendedName>
</protein>
<accession>A0AA39CLF1</accession>
<dbReference type="EMBL" id="JAPDRK010000005">
    <property type="protein sequence ID" value="KAJ9612575.1"/>
    <property type="molecule type" value="Genomic_DNA"/>
</dbReference>
<dbReference type="InterPro" id="IPR036396">
    <property type="entry name" value="Cyt_P450_sf"/>
</dbReference>
<reference evidence="1" key="1">
    <citation type="submission" date="2022-10" db="EMBL/GenBank/DDBJ databases">
        <title>Culturing micro-colonial fungi from biological soil crusts in the Mojave desert and describing Neophaeococcomyces mojavensis, and introducing the new genera and species Taxawa tesnikishii.</title>
        <authorList>
            <person name="Kurbessoian T."/>
            <person name="Stajich J.E."/>
        </authorList>
    </citation>
    <scope>NUCLEOTIDE SEQUENCE</scope>
    <source>
        <strain evidence="1">TK_41</strain>
    </source>
</reference>
<keyword evidence="2" id="KW-1185">Reference proteome</keyword>
<dbReference type="AlphaFoldDB" id="A0AA39CLF1"/>
<comment type="caution">
    <text evidence="1">The sequence shown here is derived from an EMBL/GenBank/DDBJ whole genome shotgun (WGS) entry which is preliminary data.</text>
</comment>
<dbReference type="Proteomes" id="UP001172673">
    <property type="component" value="Unassembled WGS sequence"/>
</dbReference>
<evidence type="ECO:0000313" key="2">
    <source>
        <dbReference type="Proteomes" id="UP001172673"/>
    </source>
</evidence>
<dbReference type="GO" id="GO:0005506">
    <property type="term" value="F:iron ion binding"/>
    <property type="evidence" value="ECO:0007669"/>
    <property type="project" value="InterPro"/>
</dbReference>
<proteinExistence type="predicted"/>
<dbReference type="GO" id="GO:0004497">
    <property type="term" value="F:monooxygenase activity"/>
    <property type="evidence" value="ECO:0007669"/>
    <property type="project" value="InterPro"/>
</dbReference>
<dbReference type="GO" id="GO:0016705">
    <property type="term" value="F:oxidoreductase activity, acting on paired donors, with incorporation or reduction of molecular oxygen"/>
    <property type="evidence" value="ECO:0007669"/>
    <property type="project" value="InterPro"/>
</dbReference>
<gene>
    <name evidence="1" type="ORF">H2200_004172</name>
</gene>
<organism evidence="1 2">
    <name type="scientific">Cladophialophora chaetospira</name>
    <dbReference type="NCBI Taxonomy" id="386627"/>
    <lineage>
        <taxon>Eukaryota</taxon>
        <taxon>Fungi</taxon>
        <taxon>Dikarya</taxon>
        <taxon>Ascomycota</taxon>
        <taxon>Pezizomycotina</taxon>
        <taxon>Eurotiomycetes</taxon>
        <taxon>Chaetothyriomycetidae</taxon>
        <taxon>Chaetothyriales</taxon>
        <taxon>Herpotrichiellaceae</taxon>
        <taxon>Cladophialophora</taxon>
    </lineage>
</organism>